<sequence length="230" mass="24998">MNSLQSTAQTTYSPDKAIKKYALLSKDRKRSFRDEVLFTYLAAIDAKYRNFVIGLTSQNKSGNALASLFGLYTSALASVSSGNLATAFSTSSTFFQGAQGALNKDLFYEQTLPALINLMEAERTRVRTDILRKLTADRTADHAITYGLPEAFMDIGRYEDAASVEKAVATLAKQAAQDLAAAEKEEEDAEQLRSGLIDKAENSTIDDPVPLDGTEVETDPTPPVPDPEAQ</sequence>
<protein>
    <submittedName>
        <fullName evidence="2">Uncharacterized protein</fullName>
    </submittedName>
</protein>
<organism evidence="2 3">
    <name type="scientific">Erythrobacter aureus</name>
    <dbReference type="NCBI Taxonomy" id="2182384"/>
    <lineage>
        <taxon>Bacteria</taxon>
        <taxon>Pseudomonadati</taxon>
        <taxon>Pseudomonadota</taxon>
        <taxon>Alphaproteobacteria</taxon>
        <taxon>Sphingomonadales</taxon>
        <taxon>Erythrobacteraceae</taxon>
        <taxon>Erythrobacter/Porphyrobacter group</taxon>
        <taxon>Erythrobacter</taxon>
    </lineage>
</organism>
<dbReference type="AlphaFoldDB" id="A0A345YAH7"/>
<evidence type="ECO:0000313" key="2">
    <source>
        <dbReference type="EMBL" id="AXK40929.1"/>
    </source>
</evidence>
<feature type="region of interest" description="Disordered" evidence="1">
    <location>
        <begin position="179"/>
        <end position="230"/>
    </location>
</feature>
<feature type="compositionally biased region" description="Pro residues" evidence="1">
    <location>
        <begin position="220"/>
        <end position="230"/>
    </location>
</feature>
<dbReference type="Proteomes" id="UP000254508">
    <property type="component" value="Chromosome"/>
</dbReference>
<dbReference type="KEGG" id="err:DVR09_00040"/>
<proteinExistence type="predicted"/>
<reference evidence="3" key="1">
    <citation type="submission" date="2018-07" db="EMBL/GenBank/DDBJ databases">
        <title>Genome sequence of Erythrobacter strain YH-07, an antagonistic bacterium isolated from Yellow Sea.</title>
        <authorList>
            <person name="Tang T."/>
            <person name="Liu Q."/>
            <person name="Sun X."/>
        </authorList>
    </citation>
    <scope>NUCLEOTIDE SEQUENCE [LARGE SCALE GENOMIC DNA]</scope>
    <source>
        <strain evidence="3">YH-07</strain>
    </source>
</reference>
<evidence type="ECO:0000256" key="1">
    <source>
        <dbReference type="SAM" id="MobiDB-lite"/>
    </source>
</evidence>
<dbReference type="OrthoDB" id="7433293at2"/>
<evidence type="ECO:0000313" key="3">
    <source>
        <dbReference type="Proteomes" id="UP000254508"/>
    </source>
</evidence>
<dbReference type="RefSeq" id="WP_115415124.1">
    <property type="nucleotide sequence ID" value="NZ_CP031357.1"/>
</dbReference>
<name>A0A345YAH7_9SPHN</name>
<keyword evidence="3" id="KW-1185">Reference proteome</keyword>
<accession>A0A345YAH7</accession>
<dbReference type="EMBL" id="CP031357">
    <property type="protein sequence ID" value="AXK40929.1"/>
    <property type="molecule type" value="Genomic_DNA"/>
</dbReference>
<gene>
    <name evidence="2" type="ORF">DVR09_00040</name>
</gene>